<reference evidence="11 12" key="1">
    <citation type="submission" date="2019-02" db="EMBL/GenBank/DDBJ databases">
        <title>Deep-cultivation of Planctomycetes and their phenomic and genomic characterization uncovers novel biology.</title>
        <authorList>
            <person name="Wiegand S."/>
            <person name="Jogler M."/>
            <person name="Boedeker C."/>
            <person name="Pinto D."/>
            <person name="Vollmers J."/>
            <person name="Rivas-Marin E."/>
            <person name="Kohn T."/>
            <person name="Peeters S.H."/>
            <person name="Heuer A."/>
            <person name="Rast P."/>
            <person name="Oberbeckmann S."/>
            <person name="Bunk B."/>
            <person name="Jeske O."/>
            <person name="Meyerdierks A."/>
            <person name="Storesund J.E."/>
            <person name="Kallscheuer N."/>
            <person name="Luecker S."/>
            <person name="Lage O.M."/>
            <person name="Pohl T."/>
            <person name="Merkel B.J."/>
            <person name="Hornburger P."/>
            <person name="Mueller R.-W."/>
            <person name="Bruemmer F."/>
            <person name="Labrenz M."/>
            <person name="Spormann A.M."/>
            <person name="Op Den Camp H."/>
            <person name="Overmann J."/>
            <person name="Amann R."/>
            <person name="Jetten M.S.M."/>
            <person name="Mascher T."/>
            <person name="Medema M.H."/>
            <person name="Devos D.P."/>
            <person name="Kaster A.-K."/>
            <person name="Ovreas L."/>
            <person name="Rohde M."/>
            <person name="Galperin M.Y."/>
            <person name="Jogler C."/>
        </authorList>
    </citation>
    <scope>NUCLEOTIDE SEQUENCE [LARGE SCALE GENOMIC DNA]</scope>
    <source>
        <strain evidence="11 12">Poly41</strain>
    </source>
</reference>
<dbReference type="PIRSF" id="PIRSF000294">
    <property type="entry name" value="Cytochrome-c_peroxidase"/>
    <property type="match status" value="1"/>
</dbReference>
<feature type="binding site" description="covalent" evidence="8">
    <location>
        <position position="93"/>
    </location>
    <ligand>
        <name>heme c</name>
        <dbReference type="ChEBI" id="CHEBI:61717"/>
        <label>1</label>
    </ligand>
</feature>
<protein>
    <submittedName>
        <fullName evidence="11">Cytochrome c551 peroxidase</fullName>
        <ecNumber evidence="11">1.11.1.5</ecNumber>
    </submittedName>
</protein>
<dbReference type="OrthoDB" id="9772811at2"/>
<evidence type="ECO:0000256" key="4">
    <source>
        <dbReference type="ARBA" id="ARBA00022729"/>
    </source>
</evidence>
<gene>
    <name evidence="11" type="primary">ccp_1</name>
    <name evidence="11" type="ORF">Poly41_07350</name>
</gene>
<keyword evidence="4" id="KW-0732">Signal</keyword>
<name>A0A5C6E0J8_9BACT</name>
<evidence type="ECO:0000256" key="3">
    <source>
        <dbReference type="ARBA" id="ARBA00022723"/>
    </source>
</evidence>
<accession>A0A5C6E0J8</accession>
<evidence type="ECO:0000259" key="10">
    <source>
        <dbReference type="PROSITE" id="PS51007"/>
    </source>
</evidence>
<dbReference type="PANTHER" id="PTHR30600:SF10">
    <property type="entry name" value="BLL6722 PROTEIN"/>
    <property type="match status" value="1"/>
</dbReference>
<sequence length="394" mass="43807">MPSFFHPTAVLPVVLSFAAAVQGIVESPRTLNLPETPYNYTLIDWPKHFLEPIPRFDNTPSENQLTDEGATLGRVLFYDKTLSKSGTVSCASCHKQSLAFTDDAKLSVGHTGDLVARNSMSLVNSRFYQRGRFFWDERARTLEQQVLMPIEDPIEMGHTMEGLVKQLNNDPLYPPLVEAAFEDSKISQERIASALAQFVRSIVSYRSKYDWGRAQVQGVEDPFPNFTDQENEGKAIFLGRGRCASCHMSNGIPPDRVKGVLPQRQSAFFYMVTPVANGIDSDVPQADPGVGGVNGVDLDQGRFKSPSLRNIEVTGPYMHDGRFKTLYQVIEHYNWSVRPHPNLGGQLEDVAANGMGLPTPQKDALEAFLMTLTDQHLLRDPKYADPFVSPASSK</sequence>
<dbReference type="Pfam" id="PF03150">
    <property type="entry name" value="CCP_MauG"/>
    <property type="match status" value="1"/>
</dbReference>
<evidence type="ECO:0000256" key="1">
    <source>
        <dbReference type="ARBA" id="ARBA00004418"/>
    </source>
</evidence>
<dbReference type="AlphaFoldDB" id="A0A5C6E0J8"/>
<feature type="binding site" description="covalent" evidence="8">
    <location>
        <position position="243"/>
    </location>
    <ligand>
        <name>heme c</name>
        <dbReference type="ChEBI" id="CHEBI:61717"/>
        <label>2</label>
    </ligand>
</feature>
<evidence type="ECO:0000313" key="12">
    <source>
        <dbReference type="Proteomes" id="UP000319143"/>
    </source>
</evidence>
<evidence type="ECO:0000256" key="9">
    <source>
        <dbReference type="PIRSR" id="PIRSR000294-2"/>
    </source>
</evidence>
<comment type="subcellular location">
    <subcellularLocation>
        <location evidence="1">Periplasm</location>
    </subcellularLocation>
</comment>
<evidence type="ECO:0000256" key="2">
    <source>
        <dbReference type="ARBA" id="ARBA00022617"/>
    </source>
</evidence>
<dbReference type="PANTHER" id="PTHR30600">
    <property type="entry name" value="CYTOCHROME C PEROXIDASE-RELATED"/>
    <property type="match status" value="1"/>
</dbReference>
<comment type="PTM">
    <text evidence="8">Binds 2 heme groups per subunit.</text>
</comment>
<keyword evidence="11" id="KW-0575">Peroxidase</keyword>
<evidence type="ECO:0000256" key="7">
    <source>
        <dbReference type="ARBA" id="ARBA00023004"/>
    </source>
</evidence>
<dbReference type="Gene3D" id="1.10.760.10">
    <property type="entry name" value="Cytochrome c-like domain"/>
    <property type="match status" value="2"/>
</dbReference>
<dbReference type="GO" id="GO:0004130">
    <property type="term" value="F:cytochrome-c peroxidase activity"/>
    <property type="evidence" value="ECO:0007669"/>
    <property type="project" value="UniProtKB-EC"/>
</dbReference>
<dbReference type="FunFam" id="1.10.760.10:FF:000042">
    <property type="entry name" value="Cytochrome c peroxidase"/>
    <property type="match status" value="1"/>
</dbReference>
<dbReference type="GO" id="GO:0046872">
    <property type="term" value="F:metal ion binding"/>
    <property type="evidence" value="ECO:0007669"/>
    <property type="project" value="UniProtKB-KW"/>
</dbReference>
<keyword evidence="3 9" id="KW-0479">Metal-binding</keyword>
<dbReference type="InterPro" id="IPR051395">
    <property type="entry name" value="Cytochrome_c_Peroxidase/MauG"/>
</dbReference>
<dbReference type="InterPro" id="IPR026259">
    <property type="entry name" value="MauG/Cytc_peroxidase"/>
</dbReference>
<dbReference type="GO" id="GO:0042597">
    <property type="term" value="C:periplasmic space"/>
    <property type="evidence" value="ECO:0007669"/>
    <property type="project" value="UniProtKB-SubCell"/>
</dbReference>
<evidence type="ECO:0000256" key="8">
    <source>
        <dbReference type="PIRSR" id="PIRSR000294-1"/>
    </source>
</evidence>
<keyword evidence="7 9" id="KW-0408">Iron</keyword>
<feature type="domain" description="Cytochrome c" evidence="10">
    <location>
        <begin position="228"/>
        <end position="373"/>
    </location>
</feature>
<dbReference type="PROSITE" id="PS51007">
    <property type="entry name" value="CYTC"/>
    <property type="match status" value="1"/>
</dbReference>
<dbReference type="InterPro" id="IPR004852">
    <property type="entry name" value="Di-haem_cyt_c_peroxidsae"/>
</dbReference>
<evidence type="ECO:0000256" key="6">
    <source>
        <dbReference type="ARBA" id="ARBA00023002"/>
    </source>
</evidence>
<keyword evidence="2 8" id="KW-0349">Heme</keyword>
<keyword evidence="5" id="KW-0574">Periplasm</keyword>
<dbReference type="GO" id="GO:0009055">
    <property type="term" value="F:electron transfer activity"/>
    <property type="evidence" value="ECO:0007669"/>
    <property type="project" value="InterPro"/>
</dbReference>
<feature type="binding site" description="axial binding residue" evidence="9">
    <location>
        <position position="247"/>
    </location>
    <ligand>
        <name>heme c</name>
        <dbReference type="ChEBI" id="CHEBI:61717"/>
        <label>2</label>
    </ligand>
    <ligandPart>
        <name>Fe</name>
        <dbReference type="ChEBI" id="CHEBI:18248"/>
    </ligandPart>
</feature>
<comment type="caution">
    <text evidence="11">The sequence shown here is derived from an EMBL/GenBank/DDBJ whole genome shotgun (WGS) entry which is preliminary data.</text>
</comment>
<proteinExistence type="predicted"/>
<organism evidence="11 12">
    <name type="scientific">Novipirellula artificiosorum</name>
    <dbReference type="NCBI Taxonomy" id="2528016"/>
    <lineage>
        <taxon>Bacteria</taxon>
        <taxon>Pseudomonadati</taxon>
        <taxon>Planctomycetota</taxon>
        <taxon>Planctomycetia</taxon>
        <taxon>Pirellulales</taxon>
        <taxon>Pirellulaceae</taxon>
        <taxon>Novipirellula</taxon>
    </lineage>
</organism>
<feature type="binding site" description="covalent" evidence="8">
    <location>
        <position position="90"/>
    </location>
    <ligand>
        <name>heme c</name>
        <dbReference type="ChEBI" id="CHEBI:61717"/>
        <label>1</label>
    </ligand>
</feature>
<keyword evidence="6 11" id="KW-0560">Oxidoreductase</keyword>
<feature type="binding site" description="covalent" evidence="8">
    <location>
        <position position="246"/>
    </location>
    <ligand>
        <name>heme c</name>
        <dbReference type="ChEBI" id="CHEBI:61717"/>
        <label>2</label>
    </ligand>
</feature>
<evidence type="ECO:0000256" key="5">
    <source>
        <dbReference type="ARBA" id="ARBA00022764"/>
    </source>
</evidence>
<dbReference type="RefSeq" id="WP_146524507.1">
    <property type="nucleotide sequence ID" value="NZ_SJPV01000001.1"/>
</dbReference>
<keyword evidence="12" id="KW-1185">Reference proteome</keyword>
<dbReference type="EMBL" id="SJPV01000001">
    <property type="protein sequence ID" value="TWU42438.1"/>
    <property type="molecule type" value="Genomic_DNA"/>
</dbReference>
<dbReference type="InterPro" id="IPR009056">
    <property type="entry name" value="Cyt_c-like_dom"/>
</dbReference>
<comment type="cofactor">
    <cofactor evidence="8">
        <name>heme</name>
        <dbReference type="ChEBI" id="CHEBI:30413"/>
    </cofactor>
    <text evidence="8">Binds 2 heme groups.</text>
</comment>
<dbReference type="EC" id="1.11.1.5" evidence="11"/>
<feature type="binding site" description="axial binding residue" evidence="9">
    <location>
        <position position="110"/>
    </location>
    <ligand>
        <name>heme c</name>
        <dbReference type="ChEBI" id="CHEBI:61717"/>
        <label>1</label>
    </ligand>
    <ligandPart>
        <name>Fe</name>
        <dbReference type="ChEBI" id="CHEBI:18248"/>
    </ligandPart>
</feature>
<evidence type="ECO:0000313" key="11">
    <source>
        <dbReference type="EMBL" id="TWU42438.1"/>
    </source>
</evidence>
<dbReference type="InterPro" id="IPR036909">
    <property type="entry name" value="Cyt_c-like_dom_sf"/>
</dbReference>
<dbReference type="Proteomes" id="UP000319143">
    <property type="component" value="Unassembled WGS sequence"/>
</dbReference>
<feature type="binding site" description="axial binding residue" evidence="9">
    <location>
        <position position="94"/>
    </location>
    <ligand>
        <name>heme c</name>
        <dbReference type="ChEBI" id="CHEBI:61717"/>
        <label>1</label>
    </ligand>
    <ligandPart>
        <name>Fe</name>
        <dbReference type="ChEBI" id="CHEBI:18248"/>
    </ligandPart>
</feature>
<dbReference type="GO" id="GO:0020037">
    <property type="term" value="F:heme binding"/>
    <property type="evidence" value="ECO:0007669"/>
    <property type="project" value="InterPro"/>
</dbReference>
<dbReference type="SUPFAM" id="SSF46626">
    <property type="entry name" value="Cytochrome c"/>
    <property type="match status" value="2"/>
</dbReference>